<dbReference type="RefSeq" id="WP_090011462.1">
    <property type="nucleotide sequence ID" value="NZ_FNET01000017.1"/>
</dbReference>
<dbReference type="Proteomes" id="UP000199682">
    <property type="component" value="Unassembled WGS sequence"/>
</dbReference>
<organism evidence="3 4">
    <name type="scientific">Lentzea albidocapillata subsp. violacea</name>
    <dbReference type="NCBI Taxonomy" id="128104"/>
    <lineage>
        <taxon>Bacteria</taxon>
        <taxon>Bacillati</taxon>
        <taxon>Actinomycetota</taxon>
        <taxon>Actinomycetes</taxon>
        <taxon>Pseudonocardiales</taxon>
        <taxon>Pseudonocardiaceae</taxon>
        <taxon>Lentzea</taxon>
    </lineage>
</organism>
<name>A0A1G9QZA7_9PSEU</name>
<dbReference type="InterPro" id="IPR024983">
    <property type="entry name" value="CHAT_dom"/>
</dbReference>
<reference evidence="4" key="1">
    <citation type="submission" date="2016-10" db="EMBL/GenBank/DDBJ databases">
        <authorList>
            <person name="Varghese N."/>
            <person name="Submissions S."/>
        </authorList>
    </citation>
    <scope>NUCLEOTIDE SEQUENCE [LARGE SCALE GENOMIC DNA]</scope>
    <source>
        <strain evidence="4">DSM 44796</strain>
    </source>
</reference>
<protein>
    <submittedName>
        <fullName evidence="3">CHAT domain-containing protein</fullName>
    </submittedName>
</protein>
<sequence length="316" mass="34637">MGDELSAAEVDQLARLYASEEPARAVLEECGMPREVVFGIPHSGDARAFWATAAARLADGVMIAGRRRLLEVVRRRYPGSPLFGERRQETGRTFRADRDMVVIERAEGPVTVYAQPSGAERERAEKPATSIFFLGASPFDIDLDRLRADREFRAVQRAERPGVLRVVSRIAATIADLADVLEEKPDVLHLCCHAVDGLLQFEDPDGDPHPIPAAALAQRLRAYRDHADFTLSGLVISACRSAEFAGLFDGLAKTVVAWNNDLDDDCAIAFSAAMYRHLSQSSVRSLGAAARVAVEEVGTTDGECRNLPEQLYVRSM</sequence>
<feature type="domain" description="CHAT" evidence="1">
    <location>
        <begin position="124"/>
        <end position="286"/>
    </location>
</feature>
<feature type="domain" description="Effector-associated" evidence="2">
    <location>
        <begin position="4"/>
        <end position="89"/>
    </location>
</feature>
<dbReference type="EMBL" id="FNET01000017">
    <property type="protein sequence ID" value="SDM16211.1"/>
    <property type="molecule type" value="Genomic_DNA"/>
</dbReference>
<dbReference type="Pfam" id="PF12770">
    <property type="entry name" value="CHAT"/>
    <property type="match status" value="1"/>
</dbReference>
<dbReference type="Pfam" id="PF19955">
    <property type="entry name" value="EAD1"/>
    <property type="match status" value="1"/>
</dbReference>
<accession>A0A1G9QZA7</accession>
<dbReference type="AlphaFoldDB" id="A0A1G9QZA7"/>
<evidence type="ECO:0000259" key="2">
    <source>
        <dbReference type="Pfam" id="PF19955"/>
    </source>
</evidence>
<gene>
    <name evidence="3" type="ORF">SAMN04488074_117113</name>
</gene>
<dbReference type="InterPro" id="IPR045430">
    <property type="entry name" value="EAD1"/>
</dbReference>
<evidence type="ECO:0000313" key="4">
    <source>
        <dbReference type="Proteomes" id="UP000199682"/>
    </source>
</evidence>
<evidence type="ECO:0000313" key="3">
    <source>
        <dbReference type="EMBL" id="SDM16211.1"/>
    </source>
</evidence>
<evidence type="ECO:0000259" key="1">
    <source>
        <dbReference type="Pfam" id="PF12770"/>
    </source>
</evidence>
<proteinExistence type="predicted"/>